<dbReference type="InterPro" id="IPR036396">
    <property type="entry name" value="Cyt_P450_sf"/>
</dbReference>
<dbReference type="Pfam" id="PF00067">
    <property type="entry name" value="p450"/>
    <property type="match status" value="1"/>
</dbReference>
<dbReference type="InterPro" id="IPR017972">
    <property type="entry name" value="Cyt_P450_CS"/>
</dbReference>
<keyword evidence="3" id="KW-0560">Oxidoreductase</keyword>
<proteinExistence type="inferred from homology"/>
<reference evidence="5" key="1">
    <citation type="journal article" date="2019" name="Int. J. Syst. Evol. Microbiol.">
        <title>The Global Catalogue of Microorganisms (GCM) 10K type strain sequencing project: providing services to taxonomists for standard genome sequencing and annotation.</title>
        <authorList>
            <consortium name="The Broad Institute Genomics Platform"/>
            <consortium name="The Broad Institute Genome Sequencing Center for Infectious Disease"/>
            <person name="Wu L."/>
            <person name="Ma J."/>
        </authorList>
    </citation>
    <scope>NUCLEOTIDE SEQUENCE [LARGE SCALE GENOMIC DNA]</scope>
    <source>
        <strain evidence="5">JCM 17626</strain>
    </source>
</reference>
<dbReference type="PROSITE" id="PS00086">
    <property type="entry name" value="CYTOCHROME_P450"/>
    <property type="match status" value="1"/>
</dbReference>
<sequence length="407" mass="47121">MRNPLKWQGSSKVYSLPWLKNRIEYSSDPDRIAAYAKTQFTRSRFVMALLSEFHLSHHSIVVSDDEHAMWLKRVAKPHMPIDEDVPAIAKQITEKLFDVNGLGNEQKSIQISDNLIPELYRIMLKNMLEVEVLKPLEDYITQTKFPHGSRPLVLEGLMYSFRLHLPLLRPVRWLFDNLFFKRVLYMKRISVKLEQMVLDFTLPKPDSWFATLKELRLSGKITKAQFRGEITSMLVSSFSLASAMGSALLCLAARPSYQKKIQSDPAFTRYFVMEVLRLYPPFRQFGYEQTNKNSDKQHPNGFATEFMIPVVDLHRNGSIWKNPHKFYPERFLEPDASKGFKYMPFGMGKRSCPGRSFSMSLISQTIKFVCSDACRFRLVKSKEMPKGGRGRLVSFVSNDTITYEVKG</sequence>
<dbReference type="PRINTS" id="PR00463">
    <property type="entry name" value="EP450I"/>
</dbReference>
<evidence type="ECO:0000256" key="1">
    <source>
        <dbReference type="ARBA" id="ARBA00001971"/>
    </source>
</evidence>
<evidence type="ECO:0000256" key="3">
    <source>
        <dbReference type="RuleBase" id="RU000461"/>
    </source>
</evidence>
<organism evidence="4 5">
    <name type="scientific">Pedobacter jeongneungensis</name>
    <dbReference type="NCBI Taxonomy" id="947309"/>
    <lineage>
        <taxon>Bacteria</taxon>
        <taxon>Pseudomonadati</taxon>
        <taxon>Bacteroidota</taxon>
        <taxon>Sphingobacteriia</taxon>
        <taxon>Sphingobacteriales</taxon>
        <taxon>Sphingobacteriaceae</taxon>
        <taxon>Pedobacter</taxon>
    </lineage>
</organism>
<dbReference type="Proteomes" id="UP001501772">
    <property type="component" value="Unassembled WGS sequence"/>
</dbReference>
<comment type="caution">
    <text evidence="4">The sequence shown here is derived from an EMBL/GenBank/DDBJ whole genome shotgun (WGS) entry which is preliminary data.</text>
</comment>
<dbReference type="SUPFAM" id="SSF48264">
    <property type="entry name" value="Cytochrome P450"/>
    <property type="match status" value="1"/>
</dbReference>
<keyword evidence="3" id="KW-0503">Monooxygenase</keyword>
<dbReference type="InterPro" id="IPR050121">
    <property type="entry name" value="Cytochrome_P450_monoxygenase"/>
</dbReference>
<keyword evidence="3" id="KW-0479">Metal-binding</keyword>
<evidence type="ECO:0008006" key="6">
    <source>
        <dbReference type="Google" id="ProtNLM"/>
    </source>
</evidence>
<dbReference type="Gene3D" id="1.10.630.10">
    <property type="entry name" value="Cytochrome P450"/>
    <property type="match status" value="1"/>
</dbReference>
<evidence type="ECO:0000256" key="2">
    <source>
        <dbReference type="ARBA" id="ARBA00010617"/>
    </source>
</evidence>
<accession>A0ABP8BC60</accession>
<dbReference type="PRINTS" id="PR00385">
    <property type="entry name" value="P450"/>
</dbReference>
<dbReference type="PANTHER" id="PTHR24305">
    <property type="entry name" value="CYTOCHROME P450"/>
    <property type="match status" value="1"/>
</dbReference>
<dbReference type="EMBL" id="BAABBY010000004">
    <property type="protein sequence ID" value="GAA4203079.1"/>
    <property type="molecule type" value="Genomic_DNA"/>
</dbReference>
<dbReference type="PANTHER" id="PTHR24305:SF166">
    <property type="entry name" value="CYTOCHROME P450 12A4, MITOCHONDRIAL-RELATED"/>
    <property type="match status" value="1"/>
</dbReference>
<comment type="cofactor">
    <cofactor evidence="1">
        <name>heme</name>
        <dbReference type="ChEBI" id="CHEBI:30413"/>
    </cofactor>
</comment>
<dbReference type="InterPro" id="IPR001128">
    <property type="entry name" value="Cyt_P450"/>
</dbReference>
<name>A0ABP8BC60_9SPHI</name>
<dbReference type="RefSeq" id="WP_344851212.1">
    <property type="nucleotide sequence ID" value="NZ_BAABBY010000004.1"/>
</dbReference>
<dbReference type="CDD" id="cd00302">
    <property type="entry name" value="cytochrome_P450"/>
    <property type="match status" value="1"/>
</dbReference>
<protein>
    <recommendedName>
        <fullName evidence="6">Cytochrome P450</fullName>
    </recommendedName>
</protein>
<comment type="similarity">
    <text evidence="2 3">Belongs to the cytochrome P450 family.</text>
</comment>
<evidence type="ECO:0000313" key="4">
    <source>
        <dbReference type="EMBL" id="GAA4203079.1"/>
    </source>
</evidence>
<keyword evidence="3" id="KW-0408">Iron</keyword>
<keyword evidence="5" id="KW-1185">Reference proteome</keyword>
<keyword evidence="3" id="KW-0349">Heme</keyword>
<gene>
    <name evidence="4" type="ORF">GCM10022289_18780</name>
</gene>
<evidence type="ECO:0000313" key="5">
    <source>
        <dbReference type="Proteomes" id="UP001501772"/>
    </source>
</evidence>
<dbReference type="InterPro" id="IPR002401">
    <property type="entry name" value="Cyt_P450_E_grp-I"/>
</dbReference>